<keyword evidence="1" id="KW-0812">Transmembrane</keyword>
<evidence type="ECO:0000313" key="3">
    <source>
        <dbReference type="Proteomes" id="UP000179069"/>
    </source>
</evidence>
<name>A0A1G1VLI5_9BACT</name>
<dbReference type="Proteomes" id="UP000179069">
    <property type="component" value="Unassembled WGS sequence"/>
</dbReference>
<gene>
    <name evidence="2" type="ORF">A2785_01665</name>
</gene>
<evidence type="ECO:0000256" key="1">
    <source>
        <dbReference type="SAM" id="Phobius"/>
    </source>
</evidence>
<comment type="caution">
    <text evidence="2">The sequence shown here is derived from an EMBL/GenBank/DDBJ whole genome shotgun (WGS) entry which is preliminary data.</text>
</comment>
<feature type="transmembrane region" description="Helical" evidence="1">
    <location>
        <begin position="35"/>
        <end position="55"/>
    </location>
</feature>
<keyword evidence="1" id="KW-0472">Membrane</keyword>
<dbReference type="EMBL" id="MHCI01000018">
    <property type="protein sequence ID" value="OGY16278.1"/>
    <property type="molecule type" value="Genomic_DNA"/>
</dbReference>
<evidence type="ECO:0008006" key="4">
    <source>
        <dbReference type="Google" id="ProtNLM"/>
    </source>
</evidence>
<keyword evidence="1" id="KW-1133">Transmembrane helix</keyword>
<accession>A0A1G1VLI5</accession>
<evidence type="ECO:0000313" key="2">
    <source>
        <dbReference type="EMBL" id="OGY16278.1"/>
    </source>
</evidence>
<proteinExistence type="predicted"/>
<organism evidence="2 3">
    <name type="scientific">Candidatus Chisholmbacteria bacterium RIFCSPHIGHO2_01_FULL_49_18</name>
    <dbReference type="NCBI Taxonomy" id="1797590"/>
    <lineage>
        <taxon>Bacteria</taxon>
        <taxon>Candidatus Chisholmiibacteriota</taxon>
    </lineage>
</organism>
<protein>
    <recommendedName>
        <fullName evidence="4">Membrane transporter protein</fullName>
    </recommendedName>
</protein>
<reference evidence="2 3" key="1">
    <citation type="journal article" date="2016" name="Nat. Commun.">
        <title>Thousands of microbial genomes shed light on interconnected biogeochemical processes in an aquifer system.</title>
        <authorList>
            <person name="Anantharaman K."/>
            <person name="Brown C.T."/>
            <person name="Hug L.A."/>
            <person name="Sharon I."/>
            <person name="Castelle C.J."/>
            <person name="Probst A.J."/>
            <person name="Thomas B.C."/>
            <person name="Singh A."/>
            <person name="Wilkins M.J."/>
            <person name="Karaoz U."/>
            <person name="Brodie E.L."/>
            <person name="Williams K.H."/>
            <person name="Hubbard S.S."/>
            <person name="Banfield J.F."/>
        </authorList>
    </citation>
    <scope>NUCLEOTIDE SEQUENCE [LARGE SCALE GENOMIC DNA]</scope>
</reference>
<dbReference type="AlphaFoldDB" id="A0A1G1VLI5"/>
<feature type="transmembrane region" description="Helical" evidence="1">
    <location>
        <begin position="84"/>
        <end position="101"/>
    </location>
</feature>
<sequence length="142" mass="15617">MGLFVLSVLLAILGKSIFGYSLVTPFVLAVSFRSSPQRSFLFAFVSGLVVSFVYGTPVGRESLALLFASGLIHLYGGRFSSRHWAFTLIFAGLGSLIYSLLKGRAVRFETISVDTLLVGIALPLIRWWQERTPQDSARLKVS</sequence>